<dbReference type="Pfam" id="PF00753">
    <property type="entry name" value="Lactamase_B"/>
    <property type="match status" value="1"/>
</dbReference>
<dbReference type="InterPro" id="IPR001279">
    <property type="entry name" value="Metallo-B-lactamas"/>
</dbReference>
<dbReference type="Gene3D" id="3.60.15.10">
    <property type="entry name" value="Ribonuclease Z/Hydroxyacylglutathione hydrolase-like"/>
    <property type="match status" value="1"/>
</dbReference>
<feature type="domain" description="Metallo-beta-lactamase" evidence="1">
    <location>
        <begin position="15"/>
        <end position="180"/>
    </location>
</feature>
<evidence type="ECO:0000313" key="3">
    <source>
        <dbReference type="Proteomes" id="UP000199700"/>
    </source>
</evidence>
<organism evidence="2 3">
    <name type="scientific">Brevibacterium sandarakinum</name>
    <dbReference type="NCBI Taxonomy" id="629680"/>
    <lineage>
        <taxon>Bacteria</taxon>
        <taxon>Bacillati</taxon>
        <taxon>Actinomycetota</taxon>
        <taxon>Actinomycetes</taxon>
        <taxon>Micrococcales</taxon>
        <taxon>Brevibacteriaceae</taxon>
        <taxon>Brevibacterium</taxon>
    </lineage>
</organism>
<dbReference type="PANTHER" id="PTHR23131">
    <property type="entry name" value="ENDORIBONUCLEASE LACTB2"/>
    <property type="match status" value="1"/>
</dbReference>
<dbReference type="Proteomes" id="UP000199700">
    <property type="component" value="Chromosome"/>
</dbReference>
<evidence type="ECO:0000259" key="1">
    <source>
        <dbReference type="SMART" id="SM00849"/>
    </source>
</evidence>
<evidence type="ECO:0000313" key="2">
    <source>
        <dbReference type="EMBL" id="SDR92006.1"/>
    </source>
</evidence>
<sequence length="255" mass="27559">MRIRANNPSPMALTGTNTYVIASADDTSAVLIDPGPEITEHRENFLAEVGDRRLSAIILTHQHADHSEMLGSVETWAPEVPVHAVLEKFSRLSPPVADGDRIAFGTDTADVMEVIATPGHTMDSISLIHDQVLYSGDTVLGEGTTIVTHPEGSLRDYLNSLDRLLQLLDEGAYSTIEPAHGPSIESPAQVLEYYRSHRLERIEQVAAALEQGATSATEVCDIVYHDVDPSVRGAAEQIVRAQLNYLGALAADDQG</sequence>
<dbReference type="PANTHER" id="PTHR23131:SF0">
    <property type="entry name" value="ENDORIBONUCLEASE LACTB2"/>
    <property type="match status" value="1"/>
</dbReference>
<gene>
    <name evidence="2" type="ORF">SAMN04489751_0803</name>
</gene>
<dbReference type="RefSeq" id="WP_092103363.1">
    <property type="nucleotide sequence ID" value="NZ_LT629739.1"/>
</dbReference>
<protein>
    <submittedName>
        <fullName evidence="2">Glyoxylase, beta-lactamase superfamily II</fullName>
    </submittedName>
</protein>
<reference evidence="2" key="1">
    <citation type="submission" date="2016-10" db="EMBL/GenBank/DDBJ databases">
        <authorList>
            <person name="Varghese N."/>
            <person name="Submissions S."/>
        </authorList>
    </citation>
    <scope>NUCLEOTIDE SEQUENCE [LARGE SCALE GENOMIC DNA]</scope>
    <source>
        <strain evidence="2">DSM 22082</strain>
    </source>
</reference>
<accession>A0A1H1MZ36</accession>
<dbReference type="SMART" id="SM00849">
    <property type="entry name" value="Lactamase_B"/>
    <property type="match status" value="1"/>
</dbReference>
<dbReference type="OrthoDB" id="9788263at2"/>
<dbReference type="AlphaFoldDB" id="A0A1H1MZ36"/>
<dbReference type="EMBL" id="LT629739">
    <property type="protein sequence ID" value="SDR92006.1"/>
    <property type="molecule type" value="Genomic_DNA"/>
</dbReference>
<proteinExistence type="predicted"/>
<dbReference type="CDD" id="cd16278">
    <property type="entry name" value="metallo-hydrolase-like_MBL-fold"/>
    <property type="match status" value="1"/>
</dbReference>
<name>A0A1H1MZ36_BRESA</name>
<dbReference type="InterPro" id="IPR050662">
    <property type="entry name" value="Sec-metab_biosynth-thioest"/>
</dbReference>
<dbReference type="Gene3D" id="1.10.10.10">
    <property type="entry name" value="Winged helix-like DNA-binding domain superfamily/Winged helix DNA-binding domain"/>
    <property type="match status" value="1"/>
</dbReference>
<keyword evidence="3" id="KW-1185">Reference proteome</keyword>
<dbReference type="InterPro" id="IPR036866">
    <property type="entry name" value="RibonucZ/Hydroxyglut_hydro"/>
</dbReference>
<dbReference type="InterPro" id="IPR036388">
    <property type="entry name" value="WH-like_DNA-bd_sf"/>
</dbReference>
<dbReference type="STRING" id="629680.SAMN04489751_0803"/>
<dbReference type="SUPFAM" id="SSF56281">
    <property type="entry name" value="Metallo-hydrolase/oxidoreductase"/>
    <property type="match status" value="1"/>
</dbReference>